<evidence type="ECO:0000259" key="11">
    <source>
        <dbReference type="Pfam" id="PF18402"/>
    </source>
</evidence>
<dbReference type="InterPro" id="IPR040694">
    <property type="entry name" value="UGGT_TRXL_2"/>
</dbReference>
<evidence type="ECO:0000256" key="3">
    <source>
        <dbReference type="ARBA" id="ARBA00004922"/>
    </source>
</evidence>
<evidence type="ECO:0000259" key="10">
    <source>
        <dbReference type="Pfam" id="PF18401"/>
    </source>
</evidence>
<dbReference type="Proteomes" id="UP000266861">
    <property type="component" value="Unassembled WGS sequence"/>
</dbReference>
<dbReference type="GO" id="GO:0005788">
    <property type="term" value="C:endoplasmic reticulum lumen"/>
    <property type="evidence" value="ECO:0007669"/>
    <property type="project" value="UniProtKB-SubCell"/>
</dbReference>
<dbReference type="Pfam" id="PF18404">
    <property type="entry name" value="Glyco_transf_24"/>
    <property type="match status" value="1"/>
</dbReference>
<keyword evidence="15" id="KW-1185">Reference proteome</keyword>
<feature type="domain" description="Glucosyltransferase 24 catalytic" evidence="13">
    <location>
        <begin position="1256"/>
        <end position="1522"/>
    </location>
</feature>
<dbReference type="InterPro" id="IPR009448">
    <property type="entry name" value="UDP-g_GGtrans"/>
</dbReference>
<dbReference type="GO" id="GO:0003980">
    <property type="term" value="F:UDP-glucose:glycoprotein glucosyltransferase activity"/>
    <property type="evidence" value="ECO:0007669"/>
    <property type="project" value="InterPro"/>
</dbReference>
<dbReference type="PANTHER" id="PTHR11226:SF0">
    <property type="entry name" value="UDP-GLUCOSE:GLYCOPROTEIN GLUCOSYLTRANSFERASE"/>
    <property type="match status" value="1"/>
</dbReference>
<comment type="pathway">
    <text evidence="3">Protein modification; protein glycosylation.</text>
</comment>
<dbReference type="InterPro" id="IPR029044">
    <property type="entry name" value="Nucleotide-diphossugar_trans"/>
</dbReference>
<dbReference type="OrthoDB" id="27683at2759"/>
<keyword evidence="7" id="KW-0256">Endoplasmic reticulum</keyword>
<dbReference type="FunFam" id="3.90.550.10:FF:000065">
    <property type="entry name" value="UDP-glucose:glycoprotein glucosyltransferase, putative"/>
    <property type="match status" value="1"/>
</dbReference>
<dbReference type="PANTHER" id="PTHR11226">
    <property type="entry name" value="UDP-GLUCOSE GLYCOPROTEIN:GLUCOSYLTRANSFERASE"/>
    <property type="match status" value="1"/>
</dbReference>
<evidence type="ECO:0000259" key="12">
    <source>
        <dbReference type="Pfam" id="PF18403"/>
    </source>
</evidence>
<dbReference type="InterPro" id="IPR040692">
    <property type="entry name" value="UGGT_TRXL_3"/>
</dbReference>
<proteinExistence type="inferred from homology"/>
<evidence type="ECO:0000256" key="7">
    <source>
        <dbReference type="ARBA" id="ARBA00022824"/>
    </source>
</evidence>
<protein>
    <submittedName>
        <fullName evidence="14">Uncharacterized protein</fullName>
    </submittedName>
</protein>
<evidence type="ECO:0000256" key="1">
    <source>
        <dbReference type="ARBA" id="ARBA00001913"/>
    </source>
</evidence>
<dbReference type="InterPro" id="IPR040525">
    <property type="entry name" value="UGGT_TRXL_4"/>
</dbReference>
<dbReference type="UniPathway" id="UPA00378"/>
<evidence type="ECO:0000256" key="8">
    <source>
        <dbReference type="ARBA" id="ARBA00023180"/>
    </source>
</evidence>
<comment type="similarity">
    <text evidence="4">Belongs to the glycosyltransferase 8 family.</text>
</comment>
<evidence type="ECO:0000256" key="4">
    <source>
        <dbReference type="ARBA" id="ARBA00006351"/>
    </source>
</evidence>
<dbReference type="GO" id="GO:0036503">
    <property type="term" value="P:ERAD pathway"/>
    <property type="evidence" value="ECO:0007669"/>
    <property type="project" value="TreeGrafter"/>
</dbReference>
<dbReference type="GO" id="GO:0018279">
    <property type="term" value="P:protein N-linked glycosylation via asparagine"/>
    <property type="evidence" value="ECO:0007669"/>
    <property type="project" value="TreeGrafter"/>
</dbReference>
<keyword evidence="8" id="KW-0325">Glycoprotein</keyword>
<dbReference type="Pfam" id="PF18401">
    <property type="entry name" value="Thioredoxin_13"/>
    <property type="match status" value="1"/>
</dbReference>
<name>A0A397GDY5_9GLOM</name>
<keyword evidence="6" id="KW-0732">Signal</keyword>
<evidence type="ECO:0000259" key="9">
    <source>
        <dbReference type="Pfam" id="PF18400"/>
    </source>
</evidence>
<dbReference type="Gene3D" id="3.90.550.10">
    <property type="entry name" value="Spore Coat Polysaccharide Biosynthesis Protein SpsA, Chain A"/>
    <property type="match status" value="1"/>
</dbReference>
<comment type="subcellular location">
    <subcellularLocation>
        <location evidence="2">Endoplasmic reticulum lumen</location>
    </subcellularLocation>
</comment>
<feature type="domain" description="UDP-glucose:glycoprotein glucosyltransferase thioredoxin-like" evidence="12">
    <location>
        <begin position="710"/>
        <end position="939"/>
    </location>
</feature>
<dbReference type="InterPro" id="IPR040693">
    <property type="entry name" value="UGGT_TRXL_1"/>
</dbReference>
<accession>A0A397GDY5</accession>
<dbReference type="Pfam" id="PF06427">
    <property type="entry name" value="UDP-g_GGTase"/>
    <property type="match status" value="1"/>
</dbReference>
<comment type="cofactor">
    <cofactor evidence="1">
        <name>Ca(2+)</name>
        <dbReference type="ChEBI" id="CHEBI:29108"/>
    </cofactor>
</comment>
<dbReference type="EMBL" id="PQFF01000462">
    <property type="protein sequence ID" value="RHZ48667.1"/>
    <property type="molecule type" value="Genomic_DNA"/>
</dbReference>
<dbReference type="SUPFAM" id="SSF53448">
    <property type="entry name" value="Nucleotide-diphospho-sugar transferases"/>
    <property type="match status" value="1"/>
</dbReference>
<evidence type="ECO:0000256" key="5">
    <source>
        <dbReference type="ARBA" id="ARBA00022679"/>
    </source>
</evidence>
<evidence type="ECO:0000259" key="13">
    <source>
        <dbReference type="Pfam" id="PF18404"/>
    </source>
</evidence>
<feature type="domain" description="UGGT thioredoxin-like" evidence="9">
    <location>
        <begin position="45"/>
        <end position="241"/>
    </location>
</feature>
<dbReference type="Pfam" id="PF18402">
    <property type="entry name" value="Thioredoxin_14"/>
    <property type="match status" value="1"/>
</dbReference>
<feature type="domain" description="UGGT thioredoxin-like" evidence="10">
    <location>
        <begin position="297"/>
        <end position="424"/>
    </location>
</feature>
<keyword evidence="5" id="KW-0808">Transferase</keyword>
<dbReference type="CDD" id="cd06432">
    <property type="entry name" value="GT8_HUGT1_C_like"/>
    <property type="match status" value="1"/>
</dbReference>
<evidence type="ECO:0000313" key="14">
    <source>
        <dbReference type="EMBL" id="RHZ48667.1"/>
    </source>
</evidence>
<feature type="domain" description="UGGT thioredoxin-like" evidence="11">
    <location>
        <begin position="433"/>
        <end position="689"/>
    </location>
</feature>
<evidence type="ECO:0000313" key="15">
    <source>
        <dbReference type="Proteomes" id="UP000266861"/>
    </source>
</evidence>
<organism evidence="14 15">
    <name type="scientific">Diversispora epigaea</name>
    <dbReference type="NCBI Taxonomy" id="1348612"/>
    <lineage>
        <taxon>Eukaryota</taxon>
        <taxon>Fungi</taxon>
        <taxon>Fungi incertae sedis</taxon>
        <taxon>Mucoromycota</taxon>
        <taxon>Glomeromycotina</taxon>
        <taxon>Glomeromycetes</taxon>
        <taxon>Diversisporales</taxon>
        <taxon>Diversisporaceae</taxon>
        <taxon>Diversispora</taxon>
    </lineage>
</organism>
<dbReference type="STRING" id="1348612.A0A397GDY5"/>
<evidence type="ECO:0000256" key="6">
    <source>
        <dbReference type="ARBA" id="ARBA00022729"/>
    </source>
</evidence>
<dbReference type="Pfam" id="PF18403">
    <property type="entry name" value="Thioredoxin_15"/>
    <property type="match status" value="1"/>
</dbReference>
<reference evidence="14 15" key="1">
    <citation type="submission" date="2018-08" db="EMBL/GenBank/DDBJ databases">
        <title>Genome and evolution of the arbuscular mycorrhizal fungus Diversispora epigaea (formerly Glomus versiforme) and its bacterial endosymbionts.</title>
        <authorList>
            <person name="Sun X."/>
            <person name="Fei Z."/>
            <person name="Harrison M."/>
        </authorList>
    </citation>
    <scope>NUCLEOTIDE SEQUENCE [LARGE SCALE GENOMIC DNA]</scope>
    <source>
        <strain evidence="14 15">IT104</strain>
    </source>
</reference>
<comment type="caution">
    <text evidence="14">The sequence shown here is derived from an EMBL/GenBank/DDBJ whole genome shotgun (WGS) entry which is preliminary data.</text>
</comment>
<dbReference type="Pfam" id="PF18400">
    <property type="entry name" value="Thioredoxin_12"/>
    <property type="match status" value="1"/>
</dbReference>
<dbReference type="InterPro" id="IPR040497">
    <property type="entry name" value="Glyco_transf_24"/>
</dbReference>
<sequence length="1613" mass="186082">MKFKYNLIKFVIWIINIIIAIDSLSLSSNAETPPVQIWLKTSWNAPQLVLEILESVSAENSTAYFPLVEEFLKQGLFSSKLTNYEIYKSALDIIEKKKFLYTPTTKSLFEFGLSLHTTAPTIQSYYHYYNSTIIPTRNSSNEEFNPDCDVWVDWYGNQACNVESLTRFIDTKLDISNPTPNLLSFDHIRKSKVNESEYMIILYADLSSPKFPEFFNFLNSGINNINVNYVLRYIPPKENQESLYLSGYGVELALKNTDYIVIDDRKVEAETDDVDKEKESINDSESSNDHLFDQNISEIKPLKAGEIKSLGVKTAQVILESQDPLKTLTQLSQDFPKYSHYISQVPLSHPLVKEIEMNQEHSHLESNLFWLNGLVMNPLSVDPFSLLKLLSRERQTISSFLNLGLNPGQAIGVLSSPIISESQSLQDSSRGVFDVRDISPNNNVVVWLNDIEKDSRYSSWPNRIQDLLRPVYPGQLRMIRKNIFSILFILDFLSPDNLDIITDQVKTFISRNIPLRFGLIPLFSKDQPDAIAISRIFYYIVDQFDSSIVMKFFEMIFEIRKSSKIEFLKTFEQEFNKLIKKEVSNNEKLVNSFEEIINGDNTLVEEQIHESSNFIKRFKINTNDRGVLFVNGKFFDLDEFYQRNMVQTVNELTVFLQQKVYLGEINDETDIYEYLLTLPNIPNRRNPYIFTSELQPLQVINLADDDDNGFSLIDNLKYIYSENDDKVPVTIILISDFDNVNGISQIIEALKYLKSTKNVRISIIHQSNQSSTKLDSENHFNPSTMIYHLLYEEEPITSNSSHFQNIFEEYLEHLEGNSRIGGDDDKQIPIGQSFYNLAHSSGWQIIENIKAEKFWQDLSDLKIFEKFEKDKTTIIVNGRIIGPFAQEDIFYEDDFQLLIDIELSERISPVIRVVDEYKLTKLEGNDYSNFMAKISSIISASSVSDVPMGIFDEQEHKRDISFMKLKGDKSRIKIGNAGDAIYNIMAVIDPISEIAQKWSTILMILSQMEGVYIEIYLYPRLHMEEIPLKRFYRYVLNPRLNFDSNNGTIIPSSAHFVNLPDDVLLTLGMDVISSWLVTPKSSIYDLDNIKLSNLDIKSRVKGIEAIFELKNILIEGHARDLTSNNRPPRGLQLQLGTNSYPSMVDTIVMANLGYFQLKANPGVWTLSLREGKSTDIFDIQSVGNEGWLSRNISEIGNEIVLNGFEGLTIYPRMIRKSGKENDDVLKTENDNDNDGIWDYLKHKFTPKKDEKKKAEINIFSVASGHLYERFLSIMILSVLQHTNSTVKFWFIENFLSPTFKDFIPHMAKEYNFEYELVTYKWPHWLRAQTEKQRTIWGYKILFLDVLFPLDLDKVIFVDADQIVRTDLKELVDMDLQGAPYGYTPFCDNRPEMDGFRFWNHGYWKDHLRGKPYHISALYVIDLQQFRLMAAGDNLRGQYQALSVDPNSLSNLDQDLPNNMQHLIPIFSLPQDWLWCETWCSDESLTTAKTIDLCNNPLTKEPKLDRAKRQIPEWESYDKKVADLAARISQQKDSILTSNEIQDQKIKETNDDGTNVDETDEVIIGDVTIDDETNYETDVVYDGTNDESKEKIIVEESTNVISSASPTTHRKDEL</sequence>
<gene>
    <name evidence="14" type="ORF">Glove_543g33</name>
</gene>
<dbReference type="GO" id="GO:0051082">
    <property type="term" value="F:unfolded protein binding"/>
    <property type="evidence" value="ECO:0007669"/>
    <property type="project" value="TreeGrafter"/>
</dbReference>
<evidence type="ECO:0000256" key="2">
    <source>
        <dbReference type="ARBA" id="ARBA00004319"/>
    </source>
</evidence>